<sequence>MRPTRFEEAAPPGPACHAVGAEPFDWVTALSTSGPKRDHALGQLHALMVRAARHQVWRLRDALPDASAATLDVVANQAADEAMVALLGKLDTFEGRSRFTTWAYKFAIVQAGSDVRRMQWHHRDLELRDLDVPAPATDDPAQQAEASDLAHAVADAMRRVLTPHQRRVAVALLVDTIPIDVLADRLGTTRGALYKTLHDVRGRLRSELAAQGYLPAATSPASSTPTGSTADTSIPSTSTSDSSSTQAGEP</sequence>
<dbReference type="RefSeq" id="WP_143056195.1">
    <property type="nucleotide sequence ID" value="NZ_FOHB01000004.1"/>
</dbReference>
<name>A0A1H9VNV0_9MICO</name>
<dbReference type="NCBIfam" id="TIGR02937">
    <property type="entry name" value="sigma70-ECF"/>
    <property type="match status" value="1"/>
</dbReference>
<dbReference type="InterPro" id="IPR036388">
    <property type="entry name" value="WH-like_DNA-bd_sf"/>
</dbReference>
<evidence type="ECO:0000256" key="1">
    <source>
        <dbReference type="SAM" id="MobiDB-lite"/>
    </source>
</evidence>
<keyword evidence="3" id="KW-1185">Reference proteome</keyword>
<accession>A0A1H9VNV0</accession>
<dbReference type="STRING" id="587636.SAMN05216199_2461"/>
<organism evidence="2 3">
    <name type="scientific">Pedococcus cremeus</name>
    <dbReference type="NCBI Taxonomy" id="587636"/>
    <lineage>
        <taxon>Bacteria</taxon>
        <taxon>Bacillati</taxon>
        <taxon>Actinomycetota</taxon>
        <taxon>Actinomycetes</taxon>
        <taxon>Micrococcales</taxon>
        <taxon>Intrasporangiaceae</taxon>
        <taxon>Pedococcus</taxon>
    </lineage>
</organism>
<dbReference type="OrthoDB" id="9780326at2"/>
<evidence type="ECO:0000313" key="3">
    <source>
        <dbReference type="Proteomes" id="UP000199019"/>
    </source>
</evidence>
<dbReference type="GO" id="GO:0006352">
    <property type="term" value="P:DNA-templated transcription initiation"/>
    <property type="evidence" value="ECO:0007669"/>
    <property type="project" value="InterPro"/>
</dbReference>
<dbReference type="GO" id="GO:0003700">
    <property type="term" value="F:DNA-binding transcription factor activity"/>
    <property type="evidence" value="ECO:0007669"/>
    <property type="project" value="InterPro"/>
</dbReference>
<dbReference type="Proteomes" id="UP000199019">
    <property type="component" value="Unassembled WGS sequence"/>
</dbReference>
<dbReference type="SUPFAM" id="SSF88659">
    <property type="entry name" value="Sigma3 and sigma4 domains of RNA polymerase sigma factors"/>
    <property type="match status" value="1"/>
</dbReference>
<feature type="region of interest" description="Disordered" evidence="1">
    <location>
        <begin position="215"/>
        <end position="250"/>
    </location>
</feature>
<dbReference type="Gene3D" id="1.10.10.10">
    <property type="entry name" value="Winged helix-like DNA-binding domain superfamily/Winged helix DNA-binding domain"/>
    <property type="match status" value="1"/>
</dbReference>
<protein>
    <submittedName>
        <fullName evidence="2">RNA polymerase sigma-70 factor, ECF subfamily</fullName>
    </submittedName>
</protein>
<dbReference type="AlphaFoldDB" id="A0A1H9VNV0"/>
<evidence type="ECO:0000313" key="2">
    <source>
        <dbReference type="EMBL" id="SES23221.1"/>
    </source>
</evidence>
<dbReference type="InterPro" id="IPR013324">
    <property type="entry name" value="RNA_pol_sigma_r3/r4-like"/>
</dbReference>
<proteinExistence type="predicted"/>
<reference evidence="3" key="1">
    <citation type="submission" date="2016-10" db="EMBL/GenBank/DDBJ databases">
        <authorList>
            <person name="Varghese N."/>
            <person name="Submissions S."/>
        </authorList>
    </citation>
    <scope>NUCLEOTIDE SEQUENCE [LARGE SCALE GENOMIC DNA]</scope>
    <source>
        <strain evidence="3">CGMCC 1.6963</strain>
    </source>
</reference>
<dbReference type="EMBL" id="FOHB01000004">
    <property type="protein sequence ID" value="SES23221.1"/>
    <property type="molecule type" value="Genomic_DNA"/>
</dbReference>
<dbReference type="SUPFAM" id="SSF88946">
    <property type="entry name" value="Sigma2 domain of RNA polymerase sigma factors"/>
    <property type="match status" value="1"/>
</dbReference>
<dbReference type="InterPro" id="IPR013325">
    <property type="entry name" value="RNA_pol_sigma_r2"/>
</dbReference>
<dbReference type="InterPro" id="IPR014284">
    <property type="entry name" value="RNA_pol_sigma-70_dom"/>
</dbReference>
<gene>
    <name evidence="2" type="ORF">SAMN05216199_2461</name>
</gene>